<dbReference type="Pfam" id="PF00188">
    <property type="entry name" value="CAP"/>
    <property type="match status" value="1"/>
</dbReference>
<feature type="domain" description="ShKT" evidence="3">
    <location>
        <begin position="346"/>
        <end position="382"/>
    </location>
</feature>
<dbReference type="InterPro" id="IPR035940">
    <property type="entry name" value="CAP_sf"/>
</dbReference>
<dbReference type="SUPFAM" id="SSF82895">
    <property type="entry name" value="TSP-1 type 1 repeat"/>
    <property type="match status" value="1"/>
</dbReference>
<dbReference type="InterPro" id="IPR001283">
    <property type="entry name" value="CRISP-related"/>
</dbReference>
<dbReference type="InterPro" id="IPR000884">
    <property type="entry name" value="TSP1_rpt"/>
</dbReference>
<dbReference type="PANTHER" id="PTHR10334">
    <property type="entry name" value="CYSTEINE-RICH SECRETORY PROTEIN-RELATED"/>
    <property type="match status" value="1"/>
</dbReference>
<keyword evidence="4" id="KW-1185">Reference proteome</keyword>
<feature type="chain" id="PRO_5047238102" evidence="2">
    <location>
        <begin position="20"/>
        <end position="382"/>
    </location>
</feature>
<comment type="caution">
    <text evidence="1">Lacks conserved residue(s) required for the propagation of feature annotation.</text>
</comment>
<dbReference type="RefSeq" id="XP_065643866.1">
    <property type="nucleotide sequence ID" value="XM_065787794.1"/>
</dbReference>
<dbReference type="SMART" id="SM00254">
    <property type="entry name" value="ShKT"/>
    <property type="match status" value="3"/>
</dbReference>
<evidence type="ECO:0000259" key="3">
    <source>
        <dbReference type="PROSITE" id="PS51670"/>
    </source>
</evidence>
<dbReference type="SMART" id="SM00198">
    <property type="entry name" value="SCP"/>
    <property type="match status" value="1"/>
</dbReference>
<dbReference type="PRINTS" id="PR00837">
    <property type="entry name" value="V5TPXLIKE"/>
</dbReference>
<sequence>MTIFLMLPTWLLLQSKVLADTSSKVSVTVIRDPEACLFAHNAIRSKWHNTAVLDWDDDLAYNAEKWAIHLALGNMKLTHSMPPGSMIDENNERYGENLYLMEGSILQRCRDAVLFWYMERKTTNYDFNNIVYNNNAGHMQQLLWIPTSRFGVGITTAFGKTWIVAQYKPPGNSQTDNLNKFINKPVKAGYPTLSDLTSASNSKEVSFVLNLPPASPVPECKDEISYCYQYPGCQDSVKNWCKKSCKLCKPGSKVDGGWTEWTKISECSDDNKYEEVRYCMNPVPREGGRDCVGDDQRYHTCSNCECDDVIDTCNQYKRAGYCEKTIDWAKINCCKTCFCDSSETVCQNYHDDCNAFASRGDCGSPQFTTWMQANCAKACQFC</sequence>
<gene>
    <name evidence="5" type="primary">LOC100215125</name>
</gene>
<feature type="signal peptide" evidence="2">
    <location>
        <begin position="1"/>
        <end position="19"/>
    </location>
</feature>
<dbReference type="SUPFAM" id="SSF55797">
    <property type="entry name" value="PR-1-like"/>
    <property type="match status" value="1"/>
</dbReference>
<proteinExistence type="predicted"/>
<accession>A0ABM4B4V5</accession>
<evidence type="ECO:0000313" key="4">
    <source>
        <dbReference type="Proteomes" id="UP001652625"/>
    </source>
</evidence>
<evidence type="ECO:0000256" key="1">
    <source>
        <dbReference type="PROSITE-ProRule" id="PRU01005"/>
    </source>
</evidence>
<protein>
    <submittedName>
        <fullName evidence="5">Ectin</fullName>
    </submittedName>
</protein>
<dbReference type="Gene3D" id="2.20.100.10">
    <property type="entry name" value="Thrombospondin type-1 (TSP1) repeat"/>
    <property type="match status" value="1"/>
</dbReference>
<reference evidence="5" key="2">
    <citation type="submission" date="2025-08" db="UniProtKB">
        <authorList>
            <consortium name="RefSeq"/>
        </authorList>
    </citation>
    <scope>IDENTIFICATION</scope>
</reference>
<reference evidence="4" key="1">
    <citation type="submission" date="2025-05" db="UniProtKB">
        <authorList>
            <consortium name="RefSeq"/>
        </authorList>
    </citation>
    <scope>NUCLEOTIDE SEQUENCE [LARGE SCALE GENOMIC DNA]</scope>
</reference>
<dbReference type="PROSITE" id="PS51670">
    <property type="entry name" value="SHKT"/>
    <property type="match status" value="2"/>
</dbReference>
<dbReference type="PROSITE" id="PS50092">
    <property type="entry name" value="TSP1"/>
    <property type="match status" value="1"/>
</dbReference>
<dbReference type="Proteomes" id="UP001652625">
    <property type="component" value="Chromosome 01"/>
</dbReference>
<evidence type="ECO:0000313" key="5">
    <source>
        <dbReference type="RefSeq" id="XP_065643866.1"/>
    </source>
</evidence>
<dbReference type="InterPro" id="IPR014044">
    <property type="entry name" value="CAP_dom"/>
</dbReference>
<name>A0ABM4B4V5_HYDVU</name>
<dbReference type="Pfam" id="PF01549">
    <property type="entry name" value="ShK"/>
    <property type="match status" value="2"/>
</dbReference>
<dbReference type="GeneID" id="100215125"/>
<evidence type="ECO:0000256" key="2">
    <source>
        <dbReference type="SAM" id="SignalP"/>
    </source>
</evidence>
<dbReference type="Gene3D" id="3.40.33.10">
    <property type="entry name" value="CAP"/>
    <property type="match status" value="1"/>
</dbReference>
<feature type="domain" description="ShKT" evidence="3">
    <location>
        <begin position="304"/>
        <end position="339"/>
    </location>
</feature>
<dbReference type="InterPro" id="IPR036383">
    <property type="entry name" value="TSP1_rpt_sf"/>
</dbReference>
<organism evidence="4 5">
    <name type="scientific">Hydra vulgaris</name>
    <name type="common">Hydra</name>
    <name type="synonym">Hydra attenuata</name>
    <dbReference type="NCBI Taxonomy" id="6087"/>
    <lineage>
        <taxon>Eukaryota</taxon>
        <taxon>Metazoa</taxon>
        <taxon>Cnidaria</taxon>
        <taxon>Hydrozoa</taxon>
        <taxon>Hydroidolina</taxon>
        <taxon>Anthoathecata</taxon>
        <taxon>Aplanulata</taxon>
        <taxon>Hydridae</taxon>
        <taxon>Hydra</taxon>
    </lineage>
</organism>
<keyword evidence="2" id="KW-0732">Signal</keyword>
<dbReference type="InterPro" id="IPR003582">
    <property type="entry name" value="ShKT_dom"/>
</dbReference>